<reference evidence="3 5" key="1">
    <citation type="submission" date="2017-01" db="EMBL/GenBank/DDBJ databases">
        <authorList>
            <person name="Mah S.A."/>
            <person name="Swanson W.J."/>
            <person name="Moy G.W."/>
            <person name="Vacquier V.D."/>
        </authorList>
    </citation>
    <scope>NUCLEOTIDE SEQUENCE [LARGE SCALE GENOMIC DNA]</scope>
    <source>
        <strain evidence="3 5">DSM 16927</strain>
    </source>
</reference>
<evidence type="ECO:0000313" key="2">
    <source>
        <dbReference type="EMBL" id="AZA99486.1"/>
    </source>
</evidence>
<name>A0A1N7I1R7_9FLAO</name>
<dbReference type="PANTHER" id="PTHR28037:SF1">
    <property type="entry name" value="ALCOHOL O-ACETYLTRANSFERASE 1-RELATED"/>
    <property type="match status" value="1"/>
</dbReference>
<dbReference type="PANTHER" id="PTHR28037">
    <property type="entry name" value="ALCOHOL O-ACETYLTRANSFERASE 1-RELATED"/>
    <property type="match status" value="1"/>
</dbReference>
<proteinExistence type="predicted"/>
<reference evidence="2 6" key="2">
    <citation type="submission" date="2018-11" db="EMBL/GenBank/DDBJ databases">
        <title>Proposal to divide the Flavobacteriaceae and reorganize its genera based on Amino Acid Identity values calculated from whole genome sequences.</title>
        <authorList>
            <person name="Nicholson A.C."/>
            <person name="Gulvik C.A."/>
            <person name="Whitney A.M."/>
            <person name="Humrighouse B.W."/>
            <person name="Bell M."/>
            <person name="Holmes B."/>
            <person name="Steigerwalt A.G."/>
            <person name="Villarma A."/>
            <person name="Sheth M."/>
            <person name="Batra D."/>
            <person name="Pryor J."/>
            <person name="Bernardet J.-F."/>
            <person name="Hugo C."/>
            <person name="Kampfer P."/>
            <person name="Newman J."/>
            <person name="McQuiston J.R."/>
        </authorList>
    </citation>
    <scope>NUCLEOTIDE SEQUENCE [LARGE SCALE GENOMIC DNA]</scope>
    <source>
        <strain evidence="2 6">DSM 16927</strain>
    </source>
</reference>
<dbReference type="KEGG" id="cjt:EG359_07645"/>
<dbReference type="RefSeq" id="WP_076352262.1">
    <property type="nucleotide sequence ID" value="NZ_CP033926.1"/>
</dbReference>
<dbReference type="EMBL" id="CP033926">
    <property type="protein sequence ID" value="AZA99486.1"/>
    <property type="molecule type" value="Genomic_DNA"/>
</dbReference>
<dbReference type="EMBL" id="FTNZ01000002">
    <property type="protein sequence ID" value="SIS31017.1"/>
    <property type="molecule type" value="Genomic_DNA"/>
</dbReference>
<sequence>MIKRKLMMVERIMYVDPETPVNCVFAAKIKGEIPEENFKTALEKIQQKHPLLRAVIDTKTEKYPFFIEEKDIAPIPLRIVERKTDQDWLLESQKEWKVLFEDEKKPLARVVWVKGQNVSEIFWAIPHCISDGTTGVTLMQELLQLLDDPFFELQPYQPFSSVNDFLPPSFNVKSKKYKANLYLLFARFFFLLQRKSKKRNLGQDYVLHRKLDSETTSKITEKCKANGVSVHALLCAAFMQAFQEVKGADAKGKVISPVDVRHFIPEIKQDHLFAFAPTVDLSLKKGSYDLINNARQIKNDLIQKIKKMEARELLWMGEQMHPIVDRMISMLKSSNGGHDVTLSNMGKINIPNHYNNFTVETIFSPTVAFPWLNSNTLTTSTYNQQMDFIFLSNEDFLPKAEATIIKEKAIALMTTSV</sequence>
<evidence type="ECO:0000313" key="6">
    <source>
        <dbReference type="Proteomes" id="UP000279541"/>
    </source>
</evidence>
<dbReference type="Gene3D" id="3.30.559.30">
    <property type="entry name" value="Nonribosomal peptide synthetase, condensation domain"/>
    <property type="match status" value="1"/>
</dbReference>
<dbReference type="GO" id="GO:0003824">
    <property type="term" value="F:catalytic activity"/>
    <property type="evidence" value="ECO:0007669"/>
    <property type="project" value="InterPro"/>
</dbReference>
<dbReference type="Proteomes" id="UP000279541">
    <property type="component" value="Chromosome"/>
</dbReference>
<dbReference type="InterPro" id="IPR052058">
    <property type="entry name" value="Alcohol_O-acetyltransferase"/>
</dbReference>
<keyword evidence="6" id="KW-1185">Reference proteome</keyword>
<dbReference type="Gene3D" id="3.30.559.10">
    <property type="entry name" value="Chloramphenicol acetyltransferase-like domain"/>
    <property type="match status" value="1"/>
</dbReference>
<dbReference type="InterPro" id="IPR001242">
    <property type="entry name" value="Condensation_dom"/>
</dbReference>
<dbReference type="AlphaFoldDB" id="A0A1N7I1R7"/>
<dbReference type="Pfam" id="PF00668">
    <property type="entry name" value="Condensation"/>
    <property type="match status" value="1"/>
</dbReference>
<evidence type="ECO:0000313" key="3">
    <source>
        <dbReference type="EMBL" id="SIS31017.1"/>
    </source>
</evidence>
<feature type="domain" description="Condensation" evidence="1">
    <location>
        <begin position="25"/>
        <end position="249"/>
    </location>
</feature>
<dbReference type="EMBL" id="FTNZ01000008">
    <property type="protein sequence ID" value="SIS47561.1"/>
    <property type="molecule type" value="Genomic_DNA"/>
</dbReference>
<accession>A0A1N7I1R7</accession>
<organism evidence="3 5">
    <name type="scientific">Chryseobacterium joostei</name>
    <dbReference type="NCBI Taxonomy" id="112234"/>
    <lineage>
        <taxon>Bacteria</taxon>
        <taxon>Pseudomonadati</taxon>
        <taxon>Bacteroidota</taxon>
        <taxon>Flavobacteriia</taxon>
        <taxon>Flavobacteriales</taxon>
        <taxon>Weeksellaceae</taxon>
        <taxon>Chryseobacterium group</taxon>
        <taxon>Chryseobacterium</taxon>
    </lineage>
</organism>
<dbReference type="STRING" id="112234.SAMN05421768_102175"/>
<evidence type="ECO:0000259" key="1">
    <source>
        <dbReference type="Pfam" id="PF00668"/>
    </source>
</evidence>
<dbReference type="InterPro" id="IPR023213">
    <property type="entry name" value="CAT-like_dom_sf"/>
</dbReference>
<dbReference type="SUPFAM" id="SSF52777">
    <property type="entry name" value="CoA-dependent acyltransferases"/>
    <property type="match status" value="2"/>
</dbReference>
<gene>
    <name evidence="2" type="ORF">EG359_07645</name>
    <name evidence="3" type="ORF">SAMN05421768_102175</name>
    <name evidence="4" type="ORF">SAMN05421768_108174</name>
</gene>
<evidence type="ECO:0000313" key="4">
    <source>
        <dbReference type="EMBL" id="SIS47561.1"/>
    </source>
</evidence>
<dbReference type="Proteomes" id="UP000186106">
    <property type="component" value="Unassembled WGS sequence"/>
</dbReference>
<dbReference type="OrthoDB" id="5562587at2"/>
<evidence type="ECO:0000313" key="5">
    <source>
        <dbReference type="Proteomes" id="UP000186106"/>
    </source>
</evidence>
<protein>
    <submittedName>
        <fullName evidence="3">Condensation domain-containing protein</fullName>
    </submittedName>
</protein>